<gene>
    <name evidence="2" type="ORF">H6F99_11460</name>
</gene>
<organism evidence="2 3">
    <name type="scientific">Aphanizomenon flos-aquae FACHB-1040</name>
    <dbReference type="NCBI Taxonomy" id="2692887"/>
    <lineage>
        <taxon>Bacteria</taxon>
        <taxon>Bacillati</taxon>
        <taxon>Cyanobacteriota</taxon>
        <taxon>Cyanophyceae</taxon>
        <taxon>Nostocales</taxon>
        <taxon>Aphanizomenonaceae</taxon>
        <taxon>Aphanizomenon</taxon>
    </lineage>
</organism>
<name>A0ABR8BYT3_APHFL</name>
<dbReference type="RefSeq" id="WP_168644114.1">
    <property type="nucleotide sequence ID" value="NZ_JACJQT010000026.1"/>
</dbReference>
<evidence type="ECO:0000313" key="2">
    <source>
        <dbReference type="EMBL" id="MBD2278887.1"/>
    </source>
</evidence>
<protein>
    <submittedName>
        <fullName evidence="2">Uncharacterized protein</fullName>
    </submittedName>
</protein>
<evidence type="ECO:0000313" key="3">
    <source>
        <dbReference type="Proteomes" id="UP000606721"/>
    </source>
</evidence>
<dbReference type="EMBL" id="JACJQT010000026">
    <property type="protein sequence ID" value="MBD2278887.1"/>
    <property type="molecule type" value="Genomic_DNA"/>
</dbReference>
<feature type="coiled-coil region" evidence="1">
    <location>
        <begin position="300"/>
        <end position="334"/>
    </location>
</feature>
<accession>A0ABR8BYT3</accession>
<sequence length="351" mass="39445">MKITMLGNNASGKTCYMLGMYAFMSMGLKGFTLTATDPDQDLRLMDQWEALIGENILPLPTQPQSNESPIYTYGFSFNHGAKPLIDFEWIDYRGGALAGDSSQADATFLRQKSRQSDCLFLCVPAEYLQEEIVNANGDVNNRVKLKVAGSNKLAINRINLILTEIKQAINEEKNDGQPVPIAIVITKFDLIFGKRNKEAITRDIQELFNPLFIENSGWLTMICPVSLGKDIRIEDKKILGEIDPVNVHLPLVFAIYSQLTKDVSTVKSSYNNIQEQKTRVADDLKTQQGKWNSFFKQGEINSKQSSLNNKETELAKKEAEIQDISKKMQLVAKELDNVSMFLGNQEMKVSV</sequence>
<keyword evidence="1" id="KW-0175">Coiled coil</keyword>
<keyword evidence="3" id="KW-1185">Reference proteome</keyword>
<reference evidence="2 3" key="1">
    <citation type="journal article" date="2020" name="ISME J.">
        <title>Comparative genomics reveals insights into cyanobacterial evolution and habitat adaptation.</title>
        <authorList>
            <person name="Chen M.Y."/>
            <person name="Teng W.K."/>
            <person name="Zhao L."/>
            <person name="Hu C.X."/>
            <person name="Zhou Y.K."/>
            <person name="Han B.P."/>
            <person name="Song L.R."/>
            <person name="Shu W.S."/>
        </authorList>
    </citation>
    <scope>NUCLEOTIDE SEQUENCE [LARGE SCALE GENOMIC DNA]</scope>
    <source>
        <strain evidence="2 3">FACHB-1040</strain>
    </source>
</reference>
<dbReference type="Proteomes" id="UP000606721">
    <property type="component" value="Unassembled WGS sequence"/>
</dbReference>
<comment type="caution">
    <text evidence="2">The sequence shown here is derived from an EMBL/GenBank/DDBJ whole genome shotgun (WGS) entry which is preliminary data.</text>
</comment>
<proteinExistence type="predicted"/>
<evidence type="ECO:0000256" key="1">
    <source>
        <dbReference type="SAM" id="Coils"/>
    </source>
</evidence>